<name>A0A0E9Y0F4_ANGAN</name>
<reference evidence="1" key="1">
    <citation type="submission" date="2014-11" db="EMBL/GenBank/DDBJ databases">
        <authorList>
            <person name="Amaro Gonzalez C."/>
        </authorList>
    </citation>
    <scope>NUCLEOTIDE SEQUENCE</scope>
</reference>
<dbReference type="EMBL" id="GBXM01000218">
    <property type="protein sequence ID" value="JAI08360.1"/>
    <property type="molecule type" value="Transcribed_RNA"/>
</dbReference>
<proteinExistence type="predicted"/>
<evidence type="ECO:0000313" key="1">
    <source>
        <dbReference type="EMBL" id="JAI08360.1"/>
    </source>
</evidence>
<sequence>MNAKDRHPTRIKARQKHQARFMKTMLNGCCRKWSKVPSTQRDETM</sequence>
<accession>A0A0E9Y0F4</accession>
<dbReference type="AlphaFoldDB" id="A0A0E9Y0F4"/>
<organism evidence="1">
    <name type="scientific">Anguilla anguilla</name>
    <name type="common">European freshwater eel</name>
    <name type="synonym">Muraena anguilla</name>
    <dbReference type="NCBI Taxonomy" id="7936"/>
    <lineage>
        <taxon>Eukaryota</taxon>
        <taxon>Metazoa</taxon>
        <taxon>Chordata</taxon>
        <taxon>Craniata</taxon>
        <taxon>Vertebrata</taxon>
        <taxon>Euteleostomi</taxon>
        <taxon>Actinopterygii</taxon>
        <taxon>Neopterygii</taxon>
        <taxon>Teleostei</taxon>
        <taxon>Anguilliformes</taxon>
        <taxon>Anguillidae</taxon>
        <taxon>Anguilla</taxon>
    </lineage>
</organism>
<protein>
    <submittedName>
        <fullName evidence="1">Uncharacterized protein</fullName>
    </submittedName>
</protein>
<reference evidence="1" key="2">
    <citation type="journal article" date="2015" name="Fish Shellfish Immunol.">
        <title>Early steps in the European eel (Anguilla anguilla)-Vibrio vulnificus interaction in the gills: Role of the RtxA13 toxin.</title>
        <authorList>
            <person name="Callol A."/>
            <person name="Pajuelo D."/>
            <person name="Ebbesson L."/>
            <person name="Teles M."/>
            <person name="MacKenzie S."/>
            <person name="Amaro C."/>
        </authorList>
    </citation>
    <scope>NUCLEOTIDE SEQUENCE</scope>
</reference>